<dbReference type="Pfam" id="PF01177">
    <property type="entry name" value="Asp_Glu_race"/>
    <property type="match status" value="1"/>
</dbReference>
<dbReference type="GO" id="GO:0008360">
    <property type="term" value="P:regulation of cell shape"/>
    <property type="evidence" value="ECO:0007669"/>
    <property type="project" value="UniProtKB-KW"/>
</dbReference>
<dbReference type="EMBL" id="CP017634">
    <property type="protein sequence ID" value="ATW28710.1"/>
    <property type="molecule type" value="Genomic_DNA"/>
</dbReference>
<feature type="active site" description="Proton donor/acceptor" evidence="7">
    <location>
        <position position="61"/>
    </location>
</feature>
<dbReference type="InterPro" id="IPR018187">
    <property type="entry name" value="Asp/Glu_racemase_AS_1"/>
</dbReference>
<evidence type="ECO:0000256" key="1">
    <source>
        <dbReference type="ARBA" id="ARBA00001602"/>
    </source>
</evidence>
<protein>
    <recommendedName>
        <fullName evidence="2 7">Glutamate racemase</fullName>
        <ecNumber evidence="2 7">5.1.1.3</ecNumber>
    </recommendedName>
</protein>
<evidence type="ECO:0000256" key="6">
    <source>
        <dbReference type="ARBA" id="ARBA00023316"/>
    </source>
</evidence>
<evidence type="ECO:0000256" key="7">
    <source>
        <dbReference type="HAMAP-Rule" id="MF_00258"/>
    </source>
</evidence>
<dbReference type="PANTHER" id="PTHR21198:SF3">
    <property type="entry name" value="GLUTAMATE RACEMASE"/>
    <property type="match status" value="1"/>
</dbReference>
<evidence type="ECO:0000313" key="8">
    <source>
        <dbReference type="EMBL" id="ATW28710.1"/>
    </source>
</evidence>
<dbReference type="SUPFAM" id="SSF53681">
    <property type="entry name" value="Aspartate/glutamate racemase"/>
    <property type="match status" value="2"/>
</dbReference>
<dbReference type="InterPro" id="IPR004391">
    <property type="entry name" value="Glu_race"/>
</dbReference>
<evidence type="ECO:0000256" key="2">
    <source>
        <dbReference type="ARBA" id="ARBA00013090"/>
    </source>
</evidence>
<sequence>MGGVSVLAEAACLLPRESFVYYGDSLHNPYGTKEVAEIKRLSMGAVEFLIQKGIKALVVACNTATSVAISDLRKEWTIPVIGMEPALKPAVEMDNQGTIVVMATPITLREKKFNNLLNQYLSRRDIIPLSCPGLADLIERGVYTGRTIEDYLARVFSGINREEIATIVLGCTHYVFIKHEIEKLIPGVKIIDGNRGTVKHLARILGQRGLLSDRDPKERTISCFTSGRPEIFQPLCEQLFSFCQEKQKQA</sequence>
<dbReference type="PROSITE" id="PS00923">
    <property type="entry name" value="ASP_GLU_RACEMASE_1"/>
    <property type="match status" value="1"/>
</dbReference>
<dbReference type="HAMAP" id="MF_00258">
    <property type="entry name" value="Glu_racemase"/>
    <property type="match status" value="1"/>
</dbReference>
<keyword evidence="6 7" id="KW-0961">Cell wall biogenesis/degradation</keyword>
<dbReference type="InterPro" id="IPR001920">
    <property type="entry name" value="Asp/Glu_race"/>
</dbReference>
<comment type="caution">
    <text evidence="7">Lacks conserved residue(s) required for the propagation of feature annotation.</text>
</comment>
<evidence type="ECO:0000256" key="4">
    <source>
        <dbReference type="ARBA" id="ARBA00022984"/>
    </source>
</evidence>
<keyword evidence="5 7" id="KW-0413">Isomerase</keyword>
<dbReference type="PANTHER" id="PTHR21198">
    <property type="entry name" value="GLUTAMATE RACEMASE"/>
    <property type="match status" value="1"/>
</dbReference>
<evidence type="ECO:0000256" key="5">
    <source>
        <dbReference type="ARBA" id="ARBA00023235"/>
    </source>
</evidence>
<accession>A0A3G1L225</accession>
<dbReference type="Gene3D" id="3.40.50.1860">
    <property type="match status" value="2"/>
</dbReference>
<comment type="catalytic activity">
    <reaction evidence="1 7">
        <text>L-glutamate = D-glutamate</text>
        <dbReference type="Rhea" id="RHEA:12813"/>
        <dbReference type="ChEBI" id="CHEBI:29985"/>
        <dbReference type="ChEBI" id="CHEBI:29986"/>
        <dbReference type="EC" id="5.1.1.3"/>
    </reaction>
</comment>
<dbReference type="GO" id="GO:0008881">
    <property type="term" value="F:glutamate racemase activity"/>
    <property type="evidence" value="ECO:0007669"/>
    <property type="project" value="UniProtKB-UniRule"/>
</dbReference>
<dbReference type="InterPro" id="IPR015942">
    <property type="entry name" value="Asp/Glu/hydantoin_racemase"/>
</dbReference>
<keyword evidence="3 7" id="KW-0133">Cell shape</keyword>
<dbReference type="Proteomes" id="UP000323521">
    <property type="component" value="Chromosome"/>
</dbReference>
<dbReference type="GO" id="GO:0009252">
    <property type="term" value="P:peptidoglycan biosynthetic process"/>
    <property type="evidence" value="ECO:0007669"/>
    <property type="project" value="UniProtKB-UniRule"/>
</dbReference>
<name>A0A3G1L225_FORW1</name>
<feature type="active site" description="Proton donor/acceptor" evidence="7">
    <location>
        <position position="171"/>
    </location>
</feature>
<dbReference type="UniPathway" id="UPA00219"/>
<dbReference type="AlphaFoldDB" id="A0A3G1L225"/>
<comment type="similarity">
    <text evidence="7">Belongs to the aspartate/glutamate racemases family.</text>
</comment>
<evidence type="ECO:0000313" key="9">
    <source>
        <dbReference type="Proteomes" id="UP000323521"/>
    </source>
</evidence>
<feature type="binding site" evidence="7">
    <location>
        <begin position="62"/>
        <end position="63"/>
    </location>
    <ligand>
        <name>substrate</name>
    </ligand>
</feature>
<feature type="binding site" evidence="7">
    <location>
        <begin position="172"/>
        <end position="173"/>
    </location>
    <ligand>
        <name>substrate</name>
    </ligand>
</feature>
<feature type="binding site" evidence="7">
    <location>
        <begin position="30"/>
        <end position="31"/>
    </location>
    <ligand>
        <name>substrate</name>
    </ligand>
</feature>
<keyword evidence="4 7" id="KW-0573">Peptidoglycan synthesis</keyword>
<dbReference type="GO" id="GO:0071555">
    <property type="term" value="P:cell wall organization"/>
    <property type="evidence" value="ECO:0007669"/>
    <property type="project" value="UniProtKB-KW"/>
</dbReference>
<evidence type="ECO:0000256" key="3">
    <source>
        <dbReference type="ARBA" id="ARBA00022960"/>
    </source>
</evidence>
<dbReference type="EC" id="5.1.1.3" evidence="2 7"/>
<dbReference type="NCBIfam" id="TIGR00067">
    <property type="entry name" value="glut_race"/>
    <property type="match status" value="1"/>
</dbReference>
<organism evidence="8 9">
    <name type="scientific">Formimonas warabiya</name>
    <dbReference type="NCBI Taxonomy" id="1761012"/>
    <lineage>
        <taxon>Bacteria</taxon>
        <taxon>Bacillati</taxon>
        <taxon>Bacillota</taxon>
        <taxon>Clostridia</taxon>
        <taxon>Eubacteriales</taxon>
        <taxon>Peptococcaceae</taxon>
        <taxon>Candidatus Formimonas</taxon>
    </lineage>
</organism>
<keyword evidence="9" id="KW-1185">Reference proteome</keyword>
<comment type="pathway">
    <text evidence="7">Cell wall biogenesis; peptidoglycan biosynthesis.</text>
</comment>
<proteinExistence type="inferred from homology"/>
<gene>
    <name evidence="7" type="primary">murI</name>
    <name evidence="8" type="ORF">DCMF_17745</name>
</gene>
<comment type="function">
    <text evidence="7">Provides the (R)-glutamate required for cell wall biosynthesis.</text>
</comment>
<dbReference type="KEGG" id="fwa:DCMF_17745"/>
<reference evidence="8 9" key="1">
    <citation type="submission" date="2016-10" db="EMBL/GenBank/DDBJ databases">
        <title>Complete Genome Sequence of Peptococcaceae strain DCMF.</title>
        <authorList>
            <person name="Edwards R.J."/>
            <person name="Holland S.I."/>
            <person name="Deshpande N.P."/>
            <person name="Wong Y.K."/>
            <person name="Ertan H."/>
            <person name="Manefield M."/>
            <person name="Russell T.L."/>
            <person name="Lee M.J."/>
        </authorList>
    </citation>
    <scope>NUCLEOTIDE SEQUENCE [LARGE SCALE GENOMIC DNA]</scope>
    <source>
        <strain evidence="8 9">DCMF</strain>
    </source>
</reference>